<dbReference type="Gene3D" id="1.10.1220.10">
    <property type="entry name" value="Met repressor-like"/>
    <property type="match status" value="1"/>
</dbReference>
<protein>
    <recommendedName>
        <fullName evidence="3">Damage-inducible protein J</fullName>
    </recommendedName>
</protein>
<dbReference type="InterPro" id="IPR013321">
    <property type="entry name" value="Arc_rbn_hlx_hlx"/>
</dbReference>
<dbReference type="STRING" id="1805238.AUJ23_03090"/>
<proteinExistence type="predicted"/>
<dbReference type="Proteomes" id="UP000181941">
    <property type="component" value="Unassembled WGS sequence"/>
</dbReference>
<reference evidence="1 2" key="1">
    <citation type="journal article" date="2016" name="Environ. Microbiol.">
        <title>Genomic resolution of a cold subsurface aquifer community provides metabolic insights for novel microbes adapted to high CO concentrations.</title>
        <authorList>
            <person name="Probst A.J."/>
            <person name="Castelle C.J."/>
            <person name="Singh A."/>
            <person name="Brown C.T."/>
            <person name="Anantharaman K."/>
            <person name="Sharon I."/>
            <person name="Hug L.A."/>
            <person name="Burstein D."/>
            <person name="Emerson J.B."/>
            <person name="Thomas B.C."/>
            <person name="Banfield J.F."/>
        </authorList>
    </citation>
    <scope>NUCLEOTIDE SEQUENCE [LARGE SCALE GENOMIC DNA]</scope>
    <source>
        <strain evidence="1">CG1_02_32_51</strain>
    </source>
</reference>
<comment type="caution">
    <text evidence="1">The sequence shown here is derived from an EMBL/GenBank/DDBJ whole genome shotgun (WGS) entry which is preliminary data.</text>
</comment>
<sequence length="98" mass="11096">MKTATITIKVKPEIKKKAMIIADDLGFNLSTLVNAYLSDLIRNRTVHFSNESFEPTKELIVGLKESEKERKKGNVHTFETVEESLAFIKDIAESNNKV</sequence>
<evidence type="ECO:0008006" key="3">
    <source>
        <dbReference type="Google" id="ProtNLM"/>
    </source>
</evidence>
<organism evidence="1 2">
    <name type="scientific">Candidatus Magasanikbacteria bacterium CG1_02_32_51</name>
    <dbReference type="NCBI Taxonomy" id="1805238"/>
    <lineage>
        <taxon>Bacteria</taxon>
        <taxon>Candidatus Magasanikiibacteriota</taxon>
    </lineage>
</organism>
<name>A0A1J4U4C7_9BACT</name>
<dbReference type="GO" id="GO:0006355">
    <property type="term" value="P:regulation of DNA-templated transcription"/>
    <property type="evidence" value="ECO:0007669"/>
    <property type="project" value="InterPro"/>
</dbReference>
<dbReference type="EMBL" id="MNVC01000034">
    <property type="protein sequence ID" value="OIO18760.1"/>
    <property type="molecule type" value="Genomic_DNA"/>
</dbReference>
<gene>
    <name evidence="1" type="ORF">AUJ23_03090</name>
</gene>
<evidence type="ECO:0000313" key="1">
    <source>
        <dbReference type="EMBL" id="OIO18760.1"/>
    </source>
</evidence>
<dbReference type="AlphaFoldDB" id="A0A1J4U4C7"/>
<evidence type="ECO:0000313" key="2">
    <source>
        <dbReference type="Proteomes" id="UP000181941"/>
    </source>
</evidence>
<accession>A0A1J4U4C7</accession>